<evidence type="ECO:0000256" key="7">
    <source>
        <dbReference type="ARBA" id="ARBA00022833"/>
    </source>
</evidence>
<evidence type="ECO:0000256" key="3">
    <source>
        <dbReference type="ARBA" id="ARBA00022602"/>
    </source>
</evidence>
<evidence type="ECO:0000313" key="11">
    <source>
        <dbReference type="Proteomes" id="UP000765509"/>
    </source>
</evidence>
<dbReference type="Pfam" id="PF00432">
    <property type="entry name" value="Prenyltrans"/>
    <property type="match status" value="1"/>
</dbReference>
<dbReference type="GO" id="GO:0005953">
    <property type="term" value="C:CAAX-protein geranylgeranyltransferase complex"/>
    <property type="evidence" value="ECO:0007669"/>
    <property type="project" value="TreeGrafter"/>
</dbReference>
<dbReference type="SUPFAM" id="SSF48239">
    <property type="entry name" value="Terpenoid cyclases/Protein prenyltransferases"/>
    <property type="match status" value="1"/>
</dbReference>
<evidence type="ECO:0000256" key="5">
    <source>
        <dbReference type="ARBA" id="ARBA00022723"/>
    </source>
</evidence>
<dbReference type="GO" id="GO:0046872">
    <property type="term" value="F:metal ion binding"/>
    <property type="evidence" value="ECO:0007669"/>
    <property type="project" value="UniProtKB-KW"/>
</dbReference>
<dbReference type="Proteomes" id="UP000765509">
    <property type="component" value="Unassembled WGS sequence"/>
</dbReference>
<evidence type="ECO:0000256" key="6">
    <source>
        <dbReference type="ARBA" id="ARBA00022737"/>
    </source>
</evidence>
<feature type="compositionally biased region" description="Low complexity" evidence="8">
    <location>
        <begin position="281"/>
        <end position="292"/>
    </location>
</feature>
<keyword evidence="3" id="KW-0637">Prenyltransferase</keyword>
<keyword evidence="11" id="KW-1185">Reference proteome</keyword>
<gene>
    <name evidence="10" type="ORF">O181_013644</name>
</gene>
<evidence type="ECO:0000259" key="9">
    <source>
        <dbReference type="Pfam" id="PF00432"/>
    </source>
</evidence>
<dbReference type="PANTHER" id="PTHR11774:SF4">
    <property type="entry name" value="GERANYLGERANYL TRANSFERASE TYPE-1 SUBUNIT BETA"/>
    <property type="match status" value="1"/>
</dbReference>
<sequence>MESPQAAQLSHKAHVRYALRHLRMLPTPYQSDDSNRITFGFFALGSLAILGGLDRLTDDERSDYIHWIYQRWDPDIGGFEGAPKVDLRVPRSQDQRLDQPHLTHTYTALLMLALLSLPSSQNPMPESPYRNLDLPKLISFVSSCQRPNGSFGSFPTSPDQDVRFVYCAVAILSMVGADISSVINVRATVSFLTSCRRYEGGYGQAPYLEAQGGTTYCVLASLALLNHLEIALDEQEAQQTIRWLVDRQVEYEPQESDEEDQDGHSSSAEDVQPPNQIAQGSSSEESPSQPQPCLATTHSAQDHPPKLVENSAAGFQGRIGKVVDACYSFWCTASLMILSARDASAAQKVVTPPSYGGQVYYNAKPNIKFLLQCQSNQWGGFSRFPDEHPDVYHTYLALASLSISYGDFKKYSLNQDLDSNITAATNVLSEHDPLLNVPIQASQWLRKCFAS</sequence>
<feature type="compositionally biased region" description="Polar residues" evidence="8">
    <location>
        <begin position="264"/>
        <end position="280"/>
    </location>
</feature>
<dbReference type="Gene3D" id="1.50.10.20">
    <property type="match status" value="1"/>
</dbReference>
<keyword evidence="6" id="KW-0677">Repeat</keyword>
<dbReference type="InterPro" id="IPR008930">
    <property type="entry name" value="Terpenoid_cyclase/PrenylTrfase"/>
</dbReference>
<evidence type="ECO:0000256" key="8">
    <source>
        <dbReference type="SAM" id="MobiDB-lite"/>
    </source>
</evidence>
<dbReference type="EMBL" id="AVOT02003584">
    <property type="protein sequence ID" value="MBW0473929.1"/>
    <property type="molecule type" value="Genomic_DNA"/>
</dbReference>
<keyword evidence="5" id="KW-0479">Metal-binding</keyword>
<accession>A0A9Q3BYN3</accession>
<proteinExistence type="inferred from homology"/>
<name>A0A9Q3BYN3_9BASI</name>
<dbReference type="AlphaFoldDB" id="A0A9Q3BYN3"/>
<dbReference type="OrthoDB" id="24893at2759"/>
<evidence type="ECO:0000256" key="1">
    <source>
        <dbReference type="ARBA" id="ARBA00001947"/>
    </source>
</evidence>
<evidence type="ECO:0000256" key="2">
    <source>
        <dbReference type="ARBA" id="ARBA00010497"/>
    </source>
</evidence>
<protein>
    <recommendedName>
        <fullName evidence="9">Prenyltransferase alpha-alpha toroid domain-containing protein</fullName>
    </recommendedName>
</protein>
<evidence type="ECO:0000313" key="10">
    <source>
        <dbReference type="EMBL" id="MBW0473929.1"/>
    </source>
</evidence>
<dbReference type="PANTHER" id="PTHR11774">
    <property type="entry name" value="GERANYLGERANYL TRANSFERASE TYPE BETA SUBUNIT"/>
    <property type="match status" value="1"/>
</dbReference>
<comment type="similarity">
    <text evidence="2">Belongs to the protein prenyltransferase subunit beta family.</text>
</comment>
<feature type="compositionally biased region" description="Acidic residues" evidence="8">
    <location>
        <begin position="252"/>
        <end position="261"/>
    </location>
</feature>
<feature type="region of interest" description="Disordered" evidence="8">
    <location>
        <begin position="252"/>
        <end position="308"/>
    </location>
</feature>
<dbReference type="GO" id="GO:0004662">
    <property type="term" value="F:CAAX-protein geranylgeranyltransferase activity"/>
    <property type="evidence" value="ECO:0007669"/>
    <property type="project" value="TreeGrafter"/>
</dbReference>
<comment type="cofactor">
    <cofactor evidence="1">
        <name>Zn(2+)</name>
        <dbReference type="ChEBI" id="CHEBI:29105"/>
    </cofactor>
</comment>
<reference evidence="10" key="1">
    <citation type="submission" date="2021-03" db="EMBL/GenBank/DDBJ databases">
        <title>Draft genome sequence of rust myrtle Austropuccinia psidii MF-1, a brazilian biotype.</title>
        <authorList>
            <person name="Quecine M.C."/>
            <person name="Pachon D.M.R."/>
            <person name="Bonatelli M.L."/>
            <person name="Correr F.H."/>
            <person name="Franceschini L.M."/>
            <person name="Leite T.F."/>
            <person name="Margarido G.R.A."/>
            <person name="Almeida C.A."/>
            <person name="Ferrarezi J.A."/>
            <person name="Labate C.A."/>
        </authorList>
    </citation>
    <scope>NUCLEOTIDE SEQUENCE</scope>
    <source>
        <strain evidence="10">MF-1</strain>
    </source>
</reference>
<keyword evidence="4" id="KW-0808">Transferase</keyword>
<evidence type="ECO:0000256" key="4">
    <source>
        <dbReference type="ARBA" id="ARBA00022679"/>
    </source>
</evidence>
<feature type="domain" description="Prenyltransferase alpha-alpha toroid" evidence="9">
    <location>
        <begin position="9"/>
        <end position="437"/>
    </location>
</feature>
<keyword evidence="7" id="KW-0862">Zinc</keyword>
<dbReference type="InterPro" id="IPR001330">
    <property type="entry name" value="Prenyltrans"/>
</dbReference>
<dbReference type="InterPro" id="IPR045089">
    <property type="entry name" value="PGGT1B-like"/>
</dbReference>
<comment type="caution">
    <text evidence="10">The sequence shown here is derived from an EMBL/GenBank/DDBJ whole genome shotgun (WGS) entry which is preliminary data.</text>
</comment>
<organism evidence="10 11">
    <name type="scientific">Austropuccinia psidii MF-1</name>
    <dbReference type="NCBI Taxonomy" id="1389203"/>
    <lineage>
        <taxon>Eukaryota</taxon>
        <taxon>Fungi</taxon>
        <taxon>Dikarya</taxon>
        <taxon>Basidiomycota</taxon>
        <taxon>Pucciniomycotina</taxon>
        <taxon>Pucciniomycetes</taxon>
        <taxon>Pucciniales</taxon>
        <taxon>Sphaerophragmiaceae</taxon>
        <taxon>Austropuccinia</taxon>
    </lineage>
</organism>